<evidence type="ECO:0000313" key="1">
    <source>
        <dbReference type="EMBL" id="MPC51916.1"/>
    </source>
</evidence>
<reference evidence="1 2" key="1">
    <citation type="submission" date="2019-05" db="EMBL/GenBank/DDBJ databases">
        <title>Another draft genome of Portunus trituberculatus and its Hox gene families provides insights of decapod evolution.</title>
        <authorList>
            <person name="Jeong J.-H."/>
            <person name="Song I."/>
            <person name="Kim S."/>
            <person name="Choi T."/>
            <person name="Kim D."/>
            <person name="Ryu S."/>
            <person name="Kim W."/>
        </authorList>
    </citation>
    <scope>NUCLEOTIDE SEQUENCE [LARGE SCALE GENOMIC DNA]</scope>
    <source>
        <tissue evidence="1">Muscle</tissue>
    </source>
</reference>
<organism evidence="1 2">
    <name type="scientific">Portunus trituberculatus</name>
    <name type="common">Swimming crab</name>
    <name type="synonym">Neptunus trituberculatus</name>
    <dbReference type="NCBI Taxonomy" id="210409"/>
    <lineage>
        <taxon>Eukaryota</taxon>
        <taxon>Metazoa</taxon>
        <taxon>Ecdysozoa</taxon>
        <taxon>Arthropoda</taxon>
        <taxon>Crustacea</taxon>
        <taxon>Multicrustacea</taxon>
        <taxon>Malacostraca</taxon>
        <taxon>Eumalacostraca</taxon>
        <taxon>Eucarida</taxon>
        <taxon>Decapoda</taxon>
        <taxon>Pleocyemata</taxon>
        <taxon>Brachyura</taxon>
        <taxon>Eubrachyura</taxon>
        <taxon>Portunoidea</taxon>
        <taxon>Portunidae</taxon>
        <taxon>Portuninae</taxon>
        <taxon>Portunus</taxon>
    </lineage>
</organism>
<comment type="caution">
    <text evidence="1">The sequence shown here is derived from an EMBL/GenBank/DDBJ whole genome shotgun (WGS) entry which is preliminary data.</text>
</comment>
<gene>
    <name evidence="1" type="ORF">E2C01_045773</name>
</gene>
<keyword evidence="2" id="KW-1185">Reference proteome</keyword>
<dbReference type="AlphaFoldDB" id="A0A5B7G2A0"/>
<sequence length="69" mass="7804">MRDCRGGAVGVPHIMQGPHQLPPQSNILAATPSLHAAWPRRGAWRVSSRQWRGQRFMVHALTRPYVLTH</sequence>
<accession>A0A5B7G2A0</accession>
<proteinExistence type="predicted"/>
<protein>
    <submittedName>
        <fullName evidence="1">Uncharacterized protein</fullName>
    </submittedName>
</protein>
<name>A0A5B7G2A0_PORTR</name>
<dbReference type="EMBL" id="VSRR010010508">
    <property type="protein sequence ID" value="MPC51916.1"/>
    <property type="molecule type" value="Genomic_DNA"/>
</dbReference>
<dbReference type="Proteomes" id="UP000324222">
    <property type="component" value="Unassembled WGS sequence"/>
</dbReference>
<evidence type="ECO:0000313" key="2">
    <source>
        <dbReference type="Proteomes" id="UP000324222"/>
    </source>
</evidence>